<comment type="caution">
    <text evidence="7">The sequence shown here is derived from an EMBL/GenBank/DDBJ whole genome shotgun (WGS) entry which is preliminary data.</text>
</comment>
<dbReference type="InterPro" id="IPR000524">
    <property type="entry name" value="Tscrpt_reg_HTH_GntR"/>
</dbReference>
<dbReference type="InterPro" id="IPR036390">
    <property type="entry name" value="WH_DNA-bd_sf"/>
</dbReference>
<dbReference type="InterPro" id="IPR051446">
    <property type="entry name" value="HTH_trans_reg/aminotransferase"/>
</dbReference>
<evidence type="ECO:0000256" key="1">
    <source>
        <dbReference type="ARBA" id="ARBA00005384"/>
    </source>
</evidence>
<evidence type="ECO:0000313" key="7">
    <source>
        <dbReference type="EMBL" id="KKN63106.1"/>
    </source>
</evidence>
<dbReference type="SMART" id="SM00345">
    <property type="entry name" value="HTH_GNTR"/>
    <property type="match status" value="1"/>
</dbReference>
<evidence type="ECO:0000256" key="4">
    <source>
        <dbReference type="ARBA" id="ARBA00023125"/>
    </source>
</evidence>
<dbReference type="AlphaFoldDB" id="A0A0F9UPJ3"/>
<dbReference type="SUPFAM" id="SSF53383">
    <property type="entry name" value="PLP-dependent transferases"/>
    <property type="match status" value="1"/>
</dbReference>
<dbReference type="CDD" id="cd00609">
    <property type="entry name" value="AAT_like"/>
    <property type="match status" value="1"/>
</dbReference>
<keyword evidence="3" id="KW-0805">Transcription regulation</keyword>
<dbReference type="GO" id="GO:0030170">
    <property type="term" value="F:pyridoxal phosphate binding"/>
    <property type="evidence" value="ECO:0007669"/>
    <property type="project" value="InterPro"/>
</dbReference>
<evidence type="ECO:0000256" key="5">
    <source>
        <dbReference type="ARBA" id="ARBA00023163"/>
    </source>
</evidence>
<name>A0A0F9UPJ3_9ZZZZ</name>
<dbReference type="CDD" id="cd07377">
    <property type="entry name" value="WHTH_GntR"/>
    <property type="match status" value="1"/>
</dbReference>
<dbReference type="Gene3D" id="3.40.640.10">
    <property type="entry name" value="Type I PLP-dependent aspartate aminotransferase-like (Major domain)"/>
    <property type="match status" value="1"/>
</dbReference>
<evidence type="ECO:0000256" key="3">
    <source>
        <dbReference type="ARBA" id="ARBA00023015"/>
    </source>
</evidence>
<gene>
    <name evidence="7" type="ORF">LCGC14_0505300</name>
</gene>
<dbReference type="GO" id="GO:0003677">
    <property type="term" value="F:DNA binding"/>
    <property type="evidence" value="ECO:0007669"/>
    <property type="project" value="UniProtKB-KW"/>
</dbReference>
<dbReference type="Pfam" id="PF00155">
    <property type="entry name" value="Aminotran_1_2"/>
    <property type="match status" value="1"/>
</dbReference>
<sequence>MWNPRIQHDSKLKYLGIVDAIESDIKNRLVRPGDKLPAQRAIAELLQIDLTTVTRALNEATKRGLVETLRGSGSFIAQTAFSLYNISSLIEGKNIDLSMNNPPHPSLINLQDEIVKGLTEIQKKGHSFDHLNYQETAGNPADREAGAMWLTQRIPDITSDKVLISSGAHSALFSILSYLKQTHHVIAAPALTYPGLRAIADHLGFGIVSITMDEQGIIPESFEQCCQNQQLDILYLIPNIDNPTTATIPITRRQQLVEIAEKYDVIIIEDDPYSPFQDDLLTSLYSLASQRTWHIATLSKCVSPALRVAYIVAPDLEQALSLTEKMRISNLMAPPLMTLLASHWIFNGMLQQITHAIKSENRLRHDIATAIFNKTLLTSSAVGPHIWLALPANWRALEFAEHAHRSGISIVPSSAFVTGSNNTQAVRISLGGTIDRQSLTDAFNVLARLIQRKTIRSKAIV</sequence>
<dbReference type="Gene3D" id="3.90.1150.10">
    <property type="entry name" value="Aspartate Aminotransferase, domain 1"/>
    <property type="match status" value="1"/>
</dbReference>
<protein>
    <recommendedName>
        <fullName evidence="6">HTH gntR-type domain-containing protein</fullName>
    </recommendedName>
</protein>
<keyword evidence="4" id="KW-0238">DNA-binding</keyword>
<evidence type="ECO:0000259" key="6">
    <source>
        <dbReference type="PROSITE" id="PS50949"/>
    </source>
</evidence>
<dbReference type="InterPro" id="IPR036388">
    <property type="entry name" value="WH-like_DNA-bd_sf"/>
</dbReference>
<dbReference type="GO" id="GO:0003700">
    <property type="term" value="F:DNA-binding transcription factor activity"/>
    <property type="evidence" value="ECO:0007669"/>
    <property type="project" value="InterPro"/>
</dbReference>
<dbReference type="InterPro" id="IPR004839">
    <property type="entry name" value="Aminotransferase_I/II_large"/>
</dbReference>
<organism evidence="7">
    <name type="scientific">marine sediment metagenome</name>
    <dbReference type="NCBI Taxonomy" id="412755"/>
    <lineage>
        <taxon>unclassified sequences</taxon>
        <taxon>metagenomes</taxon>
        <taxon>ecological metagenomes</taxon>
    </lineage>
</organism>
<dbReference type="EMBL" id="LAZR01000601">
    <property type="protein sequence ID" value="KKN63106.1"/>
    <property type="molecule type" value="Genomic_DNA"/>
</dbReference>
<keyword evidence="5" id="KW-0804">Transcription</keyword>
<evidence type="ECO:0000256" key="2">
    <source>
        <dbReference type="ARBA" id="ARBA00022898"/>
    </source>
</evidence>
<feature type="domain" description="HTH gntR-type" evidence="6">
    <location>
        <begin position="11"/>
        <end position="79"/>
    </location>
</feature>
<reference evidence="7" key="1">
    <citation type="journal article" date="2015" name="Nature">
        <title>Complex archaea that bridge the gap between prokaryotes and eukaryotes.</title>
        <authorList>
            <person name="Spang A."/>
            <person name="Saw J.H."/>
            <person name="Jorgensen S.L."/>
            <person name="Zaremba-Niedzwiedzka K."/>
            <person name="Martijn J."/>
            <person name="Lind A.E."/>
            <person name="van Eijk R."/>
            <person name="Schleper C."/>
            <person name="Guy L."/>
            <person name="Ettema T.J."/>
        </authorList>
    </citation>
    <scope>NUCLEOTIDE SEQUENCE</scope>
</reference>
<dbReference type="InterPro" id="IPR015424">
    <property type="entry name" value="PyrdxlP-dep_Trfase"/>
</dbReference>
<dbReference type="SUPFAM" id="SSF46785">
    <property type="entry name" value="Winged helix' DNA-binding domain"/>
    <property type="match status" value="1"/>
</dbReference>
<dbReference type="InterPro" id="IPR015421">
    <property type="entry name" value="PyrdxlP-dep_Trfase_major"/>
</dbReference>
<dbReference type="PROSITE" id="PS50949">
    <property type="entry name" value="HTH_GNTR"/>
    <property type="match status" value="1"/>
</dbReference>
<dbReference type="InterPro" id="IPR015422">
    <property type="entry name" value="PyrdxlP-dep_Trfase_small"/>
</dbReference>
<accession>A0A0F9UPJ3</accession>
<dbReference type="PANTHER" id="PTHR46577:SF1">
    <property type="entry name" value="HTH-TYPE TRANSCRIPTIONAL REGULATORY PROTEIN GABR"/>
    <property type="match status" value="1"/>
</dbReference>
<dbReference type="PANTHER" id="PTHR46577">
    <property type="entry name" value="HTH-TYPE TRANSCRIPTIONAL REGULATORY PROTEIN GABR"/>
    <property type="match status" value="1"/>
</dbReference>
<dbReference type="Gene3D" id="1.10.10.10">
    <property type="entry name" value="Winged helix-like DNA-binding domain superfamily/Winged helix DNA-binding domain"/>
    <property type="match status" value="1"/>
</dbReference>
<comment type="similarity">
    <text evidence="1">In the C-terminal section; belongs to the class-I pyridoxal-phosphate-dependent aminotransferase family.</text>
</comment>
<keyword evidence="2" id="KW-0663">Pyridoxal phosphate</keyword>
<proteinExistence type="inferred from homology"/>
<dbReference type="Pfam" id="PF00392">
    <property type="entry name" value="GntR"/>
    <property type="match status" value="1"/>
</dbReference>